<dbReference type="Proteomes" id="UP000621500">
    <property type="component" value="Unassembled WGS sequence"/>
</dbReference>
<name>A0ABQ4ELD2_9ACTN</name>
<dbReference type="Pfam" id="PF13560">
    <property type="entry name" value="HTH_31"/>
    <property type="match status" value="1"/>
</dbReference>
<dbReference type="EMBL" id="BONX01000011">
    <property type="protein sequence ID" value="GIG95560.1"/>
    <property type="molecule type" value="Genomic_DNA"/>
</dbReference>
<reference evidence="2 3" key="1">
    <citation type="submission" date="2021-01" db="EMBL/GenBank/DDBJ databases">
        <title>Whole genome shotgun sequence of Plantactinospora mayteni NBRC 109088.</title>
        <authorList>
            <person name="Komaki H."/>
            <person name="Tamura T."/>
        </authorList>
    </citation>
    <scope>NUCLEOTIDE SEQUENCE [LARGE SCALE GENOMIC DNA]</scope>
    <source>
        <strain evidence="2 3">NBRC 109088</strain>
    </source>
</reference>
<sequence>MGNDDRLRFLLEELRLVRAARGVTQDDLAKRIKWSSSTVAMVETGARKPPTGFWALVDDALQTGGTFQRLANQLGTPLWKVEWGSAESNASALRSYEPLVVPGLLQTEAYARAILGDAGMLRQEEVERHLADRLKRQEILTRENPPQLFAVLDEGVLHRPVGGPTVMRDQLHALAKATEEPHIWVHVVPLTVGAYPGLNGSFVVAVDPENRLTGYLDNQLHGDVIDGAEEVAALQLVWEAVRGQALPQGQSTDLIMKVAETWI</sequence>
<feature type="domain" description="HTH cro/C1-type" evidence="1">
    <location>
        <begin position="14"/>
        <end position="67"/>
    </location>
</feature>
<comment type="caution">
    <text evidence="2">The sequence shown here is derived from an EMBL/GenBank/DDBJ whole genome shotgun (WGS) entry which is preliminary data.</text>
</comment>
<organism evidence="2 3">
    <name type="scientific">Plantactinospora mayteni</name>
    <dbReference type="NCBI Taxonomy" id="566021"/>
    <lineage>
        <taxon>Bacteria</taxon>
        <taxon>Bacillati</taxon>
        <taxon>Actinomycetota</taxon>
        <taxon>Actinomycetes</taxon>
        <taxon>Micromonosporales</taxon>
        <taxon>Micromonosporaceae</taxon>
        <taxon>Plantactinospora</taxon>
    </lineage>
</organism>
<evidence type="ECO:0000313" key="3">
    <source>
        <dbReference type="Proteomes" id="UP000621500"/>
    </source>
</evidence>
<dbReference type="InterPro" id="IPR001387">
    <property type="entry name" value="Cro/C1-type_HTH"/>
</dbReference>
<protein>
    <submittedName>
        <fullName evidence="2">Transcriptional regulator</fullName>
    </submittedName>
</protein>
<dbReference type="Gene3D" id="1.10.260.40">
    <property type="entry name" value="lambda repressor-like DNA-binding domains"/>
    <property type="match status" value="1"/>
</dbReference>
<dbReference type="RefSeq" id="WP_203857158.1">
    <property type="nucleotide sequence ID" value="NZ_BAAAZQ010000007.1"/>
</dbReference>
<keyword evidence="3" id="KW-1185">Reference proteome</keyword>
<dbReference type="PROSITE" id="PS50943">
    <property type="entry name" value="HTH_CROC1"/>
    <property type="match status" value="1"/>
</dbReference>
<dbReference type="InterPro" id="IPR010982">
    <property type="entry name" value="Lambda_DNA-bd_dom_sf"/>
</dbReference>
<gene>
    <name evidence="2" type="ORF">Pma05_21330</name>
</gene>
<dbReference type="Pfam" id="PF19054">
    <property type="entry name" value="DUF5753"/>
    <property type="match status" value="1"/>
</dbReference>
<evidence type="ECO:0000259" key="1">
    <source>
        <dbReference type="PROSITE" id="PS50943"/>
    </source>
</evidence>
<accession>A0ABQ4ELD2</accession>
<proteinExistence type="predicted"/>
<dbReference type="InterPro" id="IPR043917">
    <property type="entry name" value="DUF5753"/>
</dbReference>
<dbReference type="CDD" id="cd00093">
    <property type="entry name" value="HTH_XRE"/>
    <property type="match status" value="1"/>
</dbReference>
<evidence type="ECO:0000313" key="2">
    <source>
        <dbReference type="EMBL" id="GIG95560.1"/>
    </source>
</evidence>
<dbReference type="SUPFAM" id="SSF47413">
    <property type="entry name" value="lambda repressor-like DNA-binding domains"/>
    <property type="match status" value="1"/>
</dbReference>
<dbReference type="SMART" id="SM00530">
    <property type="entry name" value="HTH_XRE"/>
    <property type="match status" value="1"/>
</dbReference>